<protein>
    <submittedName>
        <fullName evidence="1">Antitoxin</fullName>
    </submittedName>
</protein>
<dbReference type="AlphaFoldDB" id="A0A2H0X957"/>
<dbReference type="Gene3D" id="1.10.10.10">
    <property type="entry name" value="Winged helix-like DNA-binding domain superfamily/Winged helix DNA-binding domain"/>
    <property type="match status" value="1"/>
</dbReference>
<dbReference type="PANTHER" id="PTHR34849:SF3">
    <property type="entry name" value="SSR2962 PROTEIN"/>
    <property type="match status" value="1"/>
</dbReference>
<comment type="caution">
    <text evidence="1">The sequence shown here is derived from an EMBL/GenBank/DDBJ whole genome shotgun (WGS) entry which is preliminary data.</text>
</comment>
<proteinExistence type="predicted"/>
<dbReference type="PANTHER" id="PTHR34849">
    <property type="entry name" value="SSL5025 PROTEIN"/>
    <property type="match status" value="1"/>
</dbReference>
<dbReference type="InterPro" id="IPR036388">
    <property type="entry name" value="WH-like_DNA-bd_sf"/>
</dbReference>
<organism evidence="1 2">
    <name type="scientific">candidate division WWE3 bacterium CG08_land_8_20_14_0_20_41_15</name>
    <dbReference type="NCBI Taxonomy" id="1975086"/>
    <lineage>
        <taxon>Bacteria</taxon>
        <taxon>Katanobacteria</taxon>
    </lineage>
</organism>
<dbReference type="InterPro" id="IPR009057">
    <property type="entry name" value="Homeodomain-like_sf"/>
</dbReference>
<sequence>MVKRIVVDPKIMVGKPIIKGARVPVSLVLNLVKNGYNAKRICEAYPNLTPKDVEAALDYSEKLISRETVFEPTKVSYAKTSS</sequence>
<evidence type="ECO:0000313" key="2">
    <source>
        <dbReference type="Proteomes" id="UP000231098"/>
    </source>
</evidence>
<dbReference type="SUPFAM" id="SSF46689">
    <property type="entry name" value="Homeodomain-like"/>
    <property type="match status" value="1"/>
</dbReference>
<evidence type="ECO:0000313" key="1">
    <source>
        <dbReference type="EMBL" id="PIS21375.1"/>
    </source>
</evidence>
<dbReference type="Proteomes" id="UP000231098">
    <property type="component" value="Unassembled WGS sequence"/>
</dbReference>
<reference evidence="2" key="1">
    <citation type="submission" date="2017-09" db="EMBL/GenBank/DDBJ databases">
        <title>Depth-based differentiation of microbial function through sediment-hosted aquifers and enrichment of novel symbionts in the deep terrestrial subsurface.</title>
        <authorList>
            <person name="Probst A.J."/>
            <person name="Ladd B."/>
            <person name="Jarett J.K."/>
            <person name="Geller-Mcgrath D.E."/>
            <person name="Sieber C.M.K."/>
            <person name="Emerson J.B."/>
            <person name="Anantharaman K."/>
            <person name="Thomas B.C."/>
            <person name="Malmstrom R."/>
            <person name="Stieglmeier M."/>
            <person name="Klingl A."/>
            <person name="Woyke T."/>
            <person name="Ryan C.M."/>
            <person name="Banfield J.F."/>
        </authorList>
    </citation>
    <scope>NUCLEOTIDE SEQUENCE [LARGE SCALE GENOMIC DNA]</scope>
</reference>
<dbReference type="Pfam" id="PF04255">
    <property type="entry name" value="DUF433"/>
    <property type="match status" value="1"/>
</dbReference>
<dbReference type="EMBL" id="PEYV01000052">
    <property type="protein sequence ID" value="PIS21375.1"/>
    <property type="molecule type" value="Genomic_DNA"/>
</dbReference>
<dbReference type="InterPro" id="IPR007367">
    <property type="entry name" value="DUF433"/>
</dbReference>
<accession>A0A2H0X957</accession>
<name>A0A2H0X957_UNCKA</name>
<gene>
    <name evidence="1" type="ORF">COT51_03060</name>
</gene>